<evidence type="ECO:0008006" key="3">
    <source>
        <dbReference type="Google" id="ProtNLM"/>
    </source>
</evidence>
<accession>A0A9W4IRE9</accession>
<comment type="caution">
    <text evidence="1">The sequence shown here is derived from an EMBL/GenBank/DDBJ whole genome shotgun (WGS) entry which is preliminary data.</text>
</comment>
<protein>
    <recommendedName>
        <fullName evidence="3">Protein kinase domain-containing protein</fullName>
    </recommendedName>
</protein>
<keyword evidence="2" id="KW-1185">Reference proteome</keyword>
<gene>
    <name evidence="1" type="ORF">PSALAMII_LOCUS2568</name>
</gene>
<organism evidence="1 2">
    <name type="scientific">Penicillium salamii</name>
    <dbReference type="NCBI Taxonomy" id="1612424"/>
    <lineage>
        <taxon>Eukaryota</taxon>
        <taxon>Fungi</taxon>
        <taxon>Dikarya</taxon>
        <taxon>Ascomycota</taxon>
        <taxon>Pezizomycotina</taxon>
        <taxon>Eurotiomycetes</taxon>
        <taxon>Eurotiomycetidae</taxon>
        <taxon>Eurotiales</taxon>
        <taxon>Aspergillaceae</taxon>
        <taxon>Penicillium</taxon>
    </lineage>
</organism>
<evidence type="ECO:0000313" key="1">
    <source>
        <dbReference type="EMBL" id="CAG8329475.1"/>
    </source>
</evidence>
<proteinExistence type="predicted"/>
<reference evidence="1" key="1">
    <citation type="submission" date="2021-07" db="EMBL/GenBank/DDBJ databases">
        <authorList>
            <person name="Branca A.L. A."/>
        </authorList>
    </citation>
    <scope>NUCLEOTIDE SEQUENCE</scope>
</reference>
<dbReference type="EMBL" id="CAJVPG010000099">
    <property type="protein sequence ID" value="CAG8329475.1"/>
    <property type="molecule type" value="Genomic_DNA"/>
</dbReference>
<evidence type="ECO:0000313" key="2">
    <source>
        <dbReference type="Proteomes" id="UP001152649"/>
    </source>
</evidence>
<dbReference type="OrthoDB" id="5134445at2759"/>
<sequence length="367" mass="41890">MRGFLYYCQRCIPRQLRSSSSSSPRVNIFSSHFCGFFEPRGLGAAFRYYLALPHLKIMDEQTNQCPYVVGNTIKLGLKIKDVEVSTNAQIVKLFEPFTLSCVMVVRISCPKLTLEGDMVLKLFDRRFATQLREDDKIRPWTPEIERAYHQFVIDGGASHFIADLNNDDDTAQQGETWNSSQDEAYLYDTVSDLYQTEIEVYDALENMQGDDIPQLLAQVTIPGVRLTEKEPERRYIGVSGILLQYVEGFPLTDLASHTPREAWQSTCEKAIQILHRMSDHGILNEDVKTRSFIVRKDGSAEGGYEVFMIDFAVCNFRKDYADDAEWNEEKAIQDEEGAVGLFMQARLKGGFVFRPSGRYQKSAQCVE</sequence>
<dbReference type="AlphaFoldDB" id="A0A9W4IRE9"/>
<name>A0A9W4IRE9_9EURO</name>
<dbReference type="Proteomes" id="UP001152649">
    <property type="component" value="Unassembled WGS sequence"/>
</dbReference>